<dbReference type="Gene3D" id="3.40.1810.10">
    <property type="entry name" value="Transcription factor, MADS-box"/>
    <property type="match status" value="1"/>
</dbReference>
<evidence type="ECO:0000313" key="8">
    <source>
        <dbReference type="EMBL" id="EYU37535.1"/>
    </source>
</evidence>
<dbReference type="PANTHER" id="PTHR11945:SF776">
    <property type="entry name" value="AGAMOUS-LIKE 50-RELATED"/>
    <property type="match status" value="1"/>
</dbReference>
<dbReference type="eggNOG" id="KOG0014">
    <property type="taxonomic scope" value="Eukaryota"/>
</dbReference>
<evidence type="ECO:0000313" key="9">
    <source>
        <dbReference type="Proteomes" id="UP000030748"/>
    </source>
</evidence>
<sequence>GFFSGFHLIISPKQSLLFPSKKMNPSDQNNNPGENSNNPNPQRKGKGRQKIKMEKIENETNLQVTFSKRRAGLFKKASELSTLCGAESGIVVFSPGDKPHSYGNPSVNAVVDRFLNLNPNPNPNPNPIPGSEADRLEREVAARAEADMRRRNKAVGKWEADLKIEKERKKAHEKLRKAPESERWRPPNFDDLNYQQLDELKRSILDFQQSLDNKLDQDEAASLAALDNTNIQGPSNNNAPLIQGPINNNAPLIQGPINNNAPLIVQGGPLNIPPAQFVGGVGTSNNPGANAAFGPPFLPGYAPIYPTVNNNLPFEFPYNYGNLGEIVGQPNVGVGGSGVDAEGNPGEMQPNNNVQNMPPGFDGNYGHGNYFP</sequence>
<organism evidence="8 9">
    <name type="scientific">Erythranthe guttata</name>
    <name type="common">Yellow monkey flower</name>
    <name type="synonym">Mimulus guttatus</name>
    <dbReference type="NCBI Taxonomy" id="4155"/>
    <lineage>
        <taxon>Eukaryota</taxon>
        <taxon>Viridiplantae</taxon>
        <taxon>Streptophyta</taxon>
        <taxon>Embryophyta</taxon>
        <taxon>Tracheophyta</taxon>
        <taxon>Spermatophyta</taxon>
        <taxon>Magnoliopsida</taxon>
        <taxon>eudicotyledons</taxon>
        <taxon>Gunneridae</taxon>
        <taxon>Pentapetalae</taxon>
        <taxon>asterids</taxon>
        <taxon>lamiids</taxon>
        <taxon>Lamiales</taxon>
        <taxon>Phrymaceae</taxon>
        <taxon>Erythranthe</taxon>
    </lineage>
</organism>
<dbReference type="FunFam" id="3.40.1810.10:FF:000006">
    <property type="entry name" value="Agamous-like MADS-box protein AGL62"/>
    <property type="match status" value="1"/>
</dbReference>
<feature type="domain" description="MADS-box" evidence="7">
    <location>
        <begin position="46"/>
        <end position="106"/>
    </location>
</feature>
<dbReference type="EMBL" id="KI630513">
    <property type="protein sequence ID" value="EYU37535.1"/>
    <property type="molecule type" value="Genomic_DNA"/>
</dbReference>
<evidence type="ECO:0000256" key="4">
    <source>
        <dbReference type="ARBA" id="ARBA00023163"/>
    </source>
</evidence>
<dbReference type="GO" id="GO:0045944">
    <property type="term" value="P:positive regulation of transcription by RNA polymerase II"/>
    <property type="evidence" value="ECO:0007669"/>
    <property type="project" value="InterPro"/>
</dbReference>
<keyword evidence="9" id="KW-1185">Reference proteome</keyword>
<dbReference type="GO" id="GO:0000981">
    <property type="term" value="F:DNA-binding transcription factor activity, RNA polymerase II-specific"/>
    <property type="evidence" value="ECO:0000318"/>
    <property type="project" value="GO_Central"/>
</dbReference>
<feature type="region of interest" description="Disordered" evidence="6">
    <location>
        <begin position="17"/>
        <end position="50"/>
    </location>
</feature>
<dbReference type="AlphaFoldDB" id="A0A022RF71"/>
<evidence type="ECO:0000256" key="3">
    <source>
        <dbReference type="ARBA" id="ARBA00023125"/>
    </source>
</evidence>
<gene>
    <name evidence="8" type="ORF">MIMGU_mgv1a023082mg</name>
</gene>
<evidence type="ECO:0000256" key="1">
    <source>
        <dbReference type="ARBA" id="ARBA00004123"/>
    </source>
</evidence>
<protein>
    <recommendedName>
        <fullName evidence="7">MADS-box domain-containing protein</fullName>
    </recommendedName>
</protein>
<dbReference type="Pfam" id="PF00319">
    <property type="entry name" value="SRF-TF"/>
    <property type="match status" value="1"/>
</dbReference>
<dbReference type="Proteomes" id="UP000030748">
    <property type="component" value="Unassembled WGS sequence"/>
</dbReference>
<reference evidence="8 9" key="1">
    <citation type="journal article" date="2013" name="Proc. Natl. Acad. Sci. U.S.A.">
        <title>Fine-scale variation in meiotic recombination in Mimulus inferred from population shotgun sequencing.</title>
        <authorList>
            <person name="Hellsten U."/>
            <person name="Wright K.M."/>
            <person name="Jenkins J."/>
            <person name="Shu S."/>
            <person name="Yuan Y."/>
            <person name="Wessler S.R."/>
            <person name="Schmutz J."/>
            <person name="Willis J.H."/>
            <person name="Rokhsar D.S."/>
        </authorList>
    </citation>
    <scope>NUCLEOTIDE SEQUENCE [LARGE SCALE GENOMIC DNA]</scope>
    <source>
        <strain evidence="9">cv. DUN x IM62</strain>
    </source>
</reference>
<dbReference type="InterPro" id="IPR033896">
    <property type="entry name" value="MEF2-like_N"/>
</dbReference>
<keyword evidence="4" id="KW-0804">Transcription</keyword>
<evidence type="ECO:0000259" key="7">
    <source>
        <dbReference type="PROSITE" id="PS50066"/>
    </source>
</evidence>
<dbReference type="PROSITE" id="PS50066">
    <property type="entry name" value="MADS_BOX_2"/>
    <property type="match status" value="1"/>
</dbReference>
<evidence type="ECO:0000256" key="6">
    <source>
        <dbReference type="SAM" id="MobiDB-lite"/>
    </source>
</evidence>
<evidence type="ECO:0000256" key="5">
    <source>
        <dbReference type="ARBA" id="ARBA00023242"/>
    </source>
</evidence>
<feature type="region of interest" description="Disordered" evidence="6">
    <location>
        <begin position="337"/>
        <end position="372"/>
    </location>
</feature>
<proteinExistence type="predicted"/>
<dbReference type="PRINTS" id="PR00404">
    <property type="entry name" value="MADSDOMAIN"/>
</dbReference>
<comment type="subcellular location">
    <subcellularLocation>
        <location evidence="1">Nucleus</location>
    </subcellularLocation>
</comment>
<dbReference type="SUPFAM" id="SSF55455">
    <property type="entry name" value="SRF-like"/>
    <property type="match status" value="1"/>
</dbReference>
<dbReference type="CDD" id="cd00265">
    <property type="entry name" value="MADS_MEF2_like"/>
    <property type="match status" value="1"/>
</dbReference>
<keyword evidence="3" id="KW-0238">DNA-binding</keyword>
<dbReference type="GO" id="GO:0046983">
    <property type="term" value="F:protein dimerization activity"/>
    <property type="evidence" value="ECO:0007669"/>
    <property type="project" value="InterPro"/>
</dbReference>
<dbReference type="InterPro" id="IPR002100">
    <property type="entry name" value="TF_MADSbox"/>
</dbReference>
<feature type="non-terminal residue" evidence="8">
    <location>
        <position position="1"/>
    </location>
</feature>
<dbReference type="GO" id="GO:0006357">
    <property type="term" value="P:regulation of transcription by RNA polymerase II"/>
    <property type="evidence" value="ECO:0000318"/>
    <property type="project" value="GO_Central"/>
</dbReference>
<keyword evidence="2" id="KW-0805">Transcription regulation</keyword>
<name>A0A022RF71_ERYGU</name>
<dbReference type="GO" id="GO:0005634">
    <property type="term" value="C:nucleus"/>
    <property type="evidence" value="ECO:0007669"/>
    <property type="project" value="UniProtKB-SubCell"/>
</dbReference>
<dbReference type="PANTHER" id="PTHR11945">
    <property type="entry name" value="MADS BOX PROTEIN"/>
    <property type="match status" value="1"/>
</dbReference>
<feature type="compositionally biased region" description="Low complexity" evidence="6">
    <location>
        <begin position="29"/>
        <end position="41"/>
    </location>
</feature>
<evidence type="ECO:0000256" key="2">
    <source>
        <dbReference type="ARBA" id="ARBA00023015"/>
    </source>
</evidence>
<dbReference type="InterPro" id="IPR036879">
    <property type="entry name" value="TF_MADSbox_sf"/>
</dbReference>
<keyword evidence="5" id="KW-0539">Nucleus</keyword>
<dbReference type="GO" id="GO:0000978">
    <property type="term" value="F:RNA polymerase II cis-regulatory region sequence-specific DNA binding"/>
    <property type="evidence" value="ECO:0000318"/>
    <property type="project" value="GO_Central"/>
</dbReference>
<dbReference type="SMART" id="SM00432">
    <property type="entry name" value="MADS"/>
    <property type="match status" value="1"/>
</dbReference>
<accession>A0A022RF71</accession>
<feature type="compositionally biased region" description="Low complexity" evidence="6">
    <location>
        <begin position="348"/>
        <end position="359"/>
    </location>
</feature>